<reference evidence="3 4" key="1">
    <citation type="submission" date="2024-08" db="EMBL/GenBank/DDBJ databases">
        <authorList>
            <person name="Cucini C."/>
            <person name="Frati F."/>
        </authorList>
    </citation>
    <scope>NUCLEOTIDE SEQUENCE [LARGE SCALE GENOMIC DNA]</scope>
</reference>
<keyword evidence="2" id="KW-0472">Membrane</keyword>
<feature type="transmembrane region" description="Helical" evidence="2">
    <location>
        <begin position="90"/>
        <end position="112"/>
    </location>
</feature>
<feature type="transmembrane region" description="Helical" evidence="2">
    <location>
        <begin position="41"/>
        <end position="65"/>
    </location>
</feature>
<proteinExistence type="predicted"/>
<feature type="compositionally biased region" description="Basic residues" evidence="1">
    <location>
        <begin position="740"/>
        <end position="752"/>
    </location>
</feature>
<keyword evidence="2" id="KW-0812">Transmembrane</keyword>
<organism evidence="3 4">
    <name type="scientific">Orchesella dallaii</name>
    <dbReference type="NCBI Taxonomy" id="48710"/>
    <lineage>
        <taxon>Eukaryota</taxon>
        <taxon>Metazoa</taxon>
        <taxon>Ecdysozoa</taxon>
        <taxon>Arthropoda</taxon>
        <taxon>Hexapoda</taxon>
        <taxon>Collembola</taxon>
        <taxon>Entomobryomorpha</taxon>
        <taxon>Entomobryoidea</taxon>
        <taxon>Orchesellidae</taxon>
        <taxon>Orchesellinae</taxon>
        <taxon>Orchesella</taxon>
    </lineage>
</organism>
<feature type="compositionally biased region" description="Low complexity" evidence="1">
    <location>
        <begin position="704"/>
        <end position="715"/>
    </location>
</feature>
<comment type="caution">
    <text evidence="3">The sequence shown here is derived from an EMBL/GenBank/DDBJ whole genome shotgun (WGS) entry which is preliminary data.</text>
</comment>
<keyword evidence="4" id="KW-1185">Reference proteome</keyword>
<evidence type="ECO:0000256" key="2">
    <source>
        <dbReference type="SAM" id="Phobius"/>
    </source>
</evidence>
<gene>
    <name evidence="3" type="ORF">ODALV1_LOCUS23902</name>
</gene>
<feature type="region of interest" description="Disordered" evidence="1">
    <location>
        <begin position="700"/>
        <end position="764"/>
    </location>
</feature>
<name>A0ABP1RME2_9HEXA</name>
<evidence type="ECO:0000256" key="1">
    <source>
        <dbReference type="SAM" id="MobiDB-lite"/>
    </source>
</evidence>
<feature type="transmembrane region" description="Helical" evidence="2">
    <location>
        <begin position="162"/>
        <end position="183"/>
    </location>
</feature>
<evidence type="ECO:0000313" key="4">
    <source>
        <dbReference type="Proteomes" id="UP001642540"/>
    </source>
</evidence>
<dbReference type="Proteomes" id="UP001642540">
    <property type="component" value="Unassembled WGS sequence"/>
</dbReference>
<keyword evidence="2" id="KW-1133">Transmembrane helix</keyword>
<feature type="transmembrane region" description="Helical" evidence="2">
    <location>
        <begin position="296"/>
        <end position="315"/>
    </location>
</feature>
<evidence type="ECO:0000313" key="3">
    <source>
        <dbReference type="EMBL" id="CAL8130825.1"/>
    </source>
</evidence>
<accession>A0ABP1RME2</accession>
<protein>
    <submittedName>
        <fullName evidence="3">Uncharacterized protein</fullName>
    </submittedName>
</protein>
<dbReference type="EMBL" id="CAXLJM020000085">
    <property type="protein sequence ID" value="CAL8130825.1"/>
    <property type="molecule type" value="Genomic_DNA"/>
</dbReference>
<feature type="transmembrane region" description="Helical" evidence="2">
    <location>
        <begin position="214"/>
        <end position="244"/>
    </location>
</feature>
<sequence length="830" mass="93502">MLTDRFKNQIKFRLGVIKYAICSVLYWEYKVDKCVCSPPYIFYIWCTSYFSGVSAMPLLVSVVYFNILEKLEHSNDINDLQDVSTLYKDLGTTFTVLITLILLFCLLIVHILKDLKQDFCAFYNGCFRMDLALKGNFKTGDERRNQLLNAAMNTKECKIWEYALLLATICTLFPPILIFIFMFHPCDPLHRILVDLFEIEVIYSSPKVLFIAFVYAWSCFALCCTFVCAVYTVALTIASSCLWLNAIMPKRRVGGREYSFETEMMGQLDFKMITHIYRCHQLLCAHQNAIVANFEFCTHFVILHSTVILAAFILIKNASTFIDQGAIELLLIFGGFMVGAMMNGIDKSYQSELQDWEPLTEVEVRISSCIICCSSVGIELDNGDIFLEETRQRWLSVLCYNLGITCFSEDVTSICGECKALLKRLTELQDHNSSEEVAKILEQIERKVADWEVFQGGLKRPDAAEENQGSKLRKLILEGYRNKLLLKQMRRDQETLGIMSMNNASSFVPFPSAIDSGFEVAPPLDTPCRVLIKTEVYENLDEVSHSILDFSSFSNETSGEDWNVKEPSPVFLVPEEVNNGGDVGVPIITSVRTLAESFPEVSPASVSNKEPEVVAVDGGMKTNDDGIDYKQCQNHGRLYCDGIGMSHITNDQPDVEDFVKCDVCPFLIPIPKQGSGTFFEKVVTMLDMRKHVEKHHRKEFTAMKKSSQQSSPPSSTAEKGKKKNQVTPASKTRTKEVKKGRGRPPGSRKKPLIKGCDSTQSDSMKNLDFNTQVAERNIPSVCGNMNNAVNAPHSQVNIRTGLFGIGIEERIKYAGRKSRSSKNCSGSQRN</sequence>